<proteinExistence type="predicted"/>
<reference evidence="1" key="1">
    <citation type="submission" date="2014-09" db="EMBL/GenBank/DDBJ databases">
        <authorList>
            <person name="Magalhaes I.L.F."/>
            <person name="Oliveira U."/>
            <person name="Santos F.R."/>
            <person name="Vidigal T.H.D.A."/>
            <person name="Brescovit A.D."/>
            <person name="Santos A.J."/>
        </authorList>
    </citation>
    <scope>NUCLEOTIDE SEQUENCE</scope>
    <source>
        <tissue evidence="1">Shoot tissue taken approximately 20 cm above the soil surface</tissue>
    </source>
</reference>
<reference evidence="1" key="2">
    <citation type="journal article" date="2015" name="Data Brief">
        <title>Shoot transcriptome of the giant reed, Arundo donax.</title>
        <authorList>
            <person name="Barrero R.A."/>
            <person name="Guerrero F.D."/>
            <person name="Moolhuijzen P."/>
            <person name="Goolsby J.A."/>
            <person name="Tidwell J."/>
            <person name="Bellgard S.E."/>
            <person name="Bellgard M.I."/>
        </authorList>
    </citation>
    <scope>NUCLEOTIDE SEQUENCE</scope>
    <source>
        <tissue evidence="1">Shoot tissue taken approximately 20 cm above the soil surface</tissue>
    </source>
</reference>
<sequence length="49" mass="5404">MIDGTNTVGWTSPSKDLGAGALHGHNAVADLGFTRWVFKLHEQKKIRQN</sequence>
<evidence type="ECO:0000313" key="1">
    <source>
        <dbReference type="EMBL" id="JAE35229.1"/>
    </source>
</evidence>
<dbReference type="AlphaFoldDB" id="A0A0A9HHE2"/>
<organism evidence="1">
    <name type="scientific">Arundo donax</name>
    <name type="common">Giant reed</name>
    <name type="synonym">Donax arundinaceus</name>
    <dbReference type="NCBI Taxonomy" id="35708"/>
    <lineage>
        <taxon>Eukaryota</taxon>
        <taxon>Viridiplantae</taxon>
        <taxon>Streptophyta</taxon>
        <taxon>Embryophyta</taxon>
        <taxon>Tracheophyta</taxon>
        <taxon>Spermatophyta</taxon>
        <taxon>Magnoliopsida</taxon>
        <taxon>Liliopsida</taxon>
        <taxon>Poales</taxon>
        <taxon>Poaceae</taxon>
        <taxon>PACMAD clade</taxon>
        <taxon>Arundinoideae</taxon>
        <taxon>Arundineae</taxon>
        <taxon>Arundo</taxon>
    </lineage>
</organism>
<protein>
    <submittedName>
        <fullName evidence="1">Uncharacterized protein</fullName>
    </submittedName>
</protein>
<name>A0A0A9HHE2_ARUDO</name>
<dbReference type="EMBL" id="GBRH01162667">
    <property type="protein sequence ID" value="JAE35229.1"/>
    <property type="molecule type" value="Transcribed_RNA"/>
</dbReference>
<accession>A0A0A9HHE2</accession>